<protein>
    <submittedName>
        <fullName evidence="2">CAZy families GH95 protein</fullName>
    </submittedName>
</protein>
<evidence type="ECO:0000313" key="2">
    <source>
        <dbReference type="EMBL" id="AIA83391.1"/>
    </source>
</evidence>
<dbReference type="EMBL" id="KF116148">
    <property type="protein sequence ID" value="AIA83391.1"/>
    <property type="molecule type" value="Genomic_DNA"/>
</dbReference>
<name>A0A060BSE6_9BACT</name>
<reference evidence="2" key="1">
    <citation type="journal article" date="2013" name="Environ. Microbiol.">
        <title>Seasonally variable intestinal metagenomes of the red palm weevil (Rhynchophorus ferrugineus).</title>
        <authorList>
            <person name="Jia S."/>
            <person name="Zhang X."/>
            <person name="Zhang G."/>
            <person name="Yin A."/>
            <person name="Zhang S."/>
            <person name="Li F."/>
            <person name="Wang L."/>
            <person name="Zhao D."/>
            <person name="Yun Q."/>
            <person name="Tala"/>
            <person name="Wang J."/>
            <person name="Sun G."/>
            <person name="Baabdullah M."/>
            <person name="Yu X."/>
            <person name="Hu S."/>
            <person name="Al-Mssallem I.S."/>
            <person name="Yu J."/>
        </authorList>
    </citation>
    <scope>NUCLEOTIDE SEQUENCE</scope>
</reference>
<dbReference type="InterPro" id="IPR054363">
    <property type="entry name" value="GH95_cat"/>
</dbReference>
<feature type="non-terminal residue" evidence="2">
    <location>
        <position position="104"/>
    </location>
</feature>
<dbReference type="AlphaFoldDB" id="A0A060BSE6"/>
<organism evidence="2">
    <name type="scientific">uncultured Opitutus sp</name>
    <dbReference type="NCBI Taxonomy" id="296825"/>
    <lineage>
        <taxon>Bacteria</taxon>
        <taxon>Pseudomonadati</taxon>
        <taxon>Verrucomicrobiota</taxon>
        <taxon>Opitutia</taxon>
        <taxon>Opitutales</taxon>
        <taxon>Opitutaceae</taxon>
        <taxon>Opitutus</taxon>
        <taxon>environmental samples</taxon>
    </lineage>
</organism>
<dbReference type="Pfam" id="PF22124">
    <property type="entry name" value="Glyco_hydro_95_cat"/>
    <property type="match status" value="1"/>
</dbReference>
<accession>A0A060BSE6</accession>
<evidence type="ECO:0000259" key="1">
    <source>
        <dbReference type="Pfam" id="PF22124"/>
    </source>
</evidence>
<feature type="domain" description="Glycosyl hydrolase family 95 catalytic" evidence="1">
    <location>
        <begin position="57"/>
        <end position="102"/>
    </location>
</feature>
<proteinExistence type="predicted"/>
<dbReference type="Gene3D" id="2.70.98.50">
    <property type="entry name" value="putative glycoside hydrolase family protein from bacillus halodurans"/>
    <property type="match status" value="1"/>
</dbReference>
<sequence>MRARGGRLRRIGDRIEVARADDGAAADLGTSFVDFDDTSGDPERITRGQLEAAAAKSWDDLLAAHVAEHQRLFHRVELDLGRSPAAIAELPTDERVARFEQGGD</sequence>